<gene>
    <name evidence="1" type="ORF">CDL12_24216</name>
</gene>
<comment type="caution">
    <text evidence="1">The sequence shown here is derived from an EMBL/GenBank/DDBJ whole genome shotgun (WGS) entry which is preliminary data.</text>
</comment>
<keyword evidence="2" id="KW-1185">Reference proteome</keyword>
<sequence>MEMEHNCSQDSSLTIAPMYEYSEDQYLRARSCCMDDLVLSGISALYNSMSWMDANRGKLQSSCYHSSMGDVSMNSKITYASSKDL</sequence>
<organism evidence="1 2">
    <name type="scientific">Handroanthus impetiginosus</name>
    <dbReference type="NCBI Taxonomy" id="429701"/>
    <lineage>
        <taxon>Eukaryota</taxon>
        <taxon>Viridiplantae</taxon>
        <taxon>Streptophyta</taxon>
        <taxon>Embryophyta</taxon>
        <taxon>Tracheophyta</taxon>
        <taxon>Spermatophyta</taxon>
        <taxon>Magnoliopsida</taxon>
        <taxon>eudicotyledons</taxon>
        <taxon>Gunneridae</taxon>
        <taxon>Pentapetalae</taxon>
        <taxon>asterids</taxon>
        <taxon>lamiids</taxon>
        <taxon>Lamiales</taxon>
        <taxon>Bignoniaceae</taxon>
        <taxon>Crescentiina</taxon>
        <taxon>Tabebuia alliance</taxon>
        <taxon>Handroanthus</taxon>
    </lineage>
</organism>
<evidence type="ECO:0000313" key="1">
    <source>
        <dbReference type="EMBL" id="PIN03262.1"/>
    </source>
</evidence>
<dbReference type="Proteomes" id="UP000231279">
    <property type="component" value="Unassembled WGS sequence"/>
</dbReference>
<dbReference type="AlphaFoldDB" id="A0A2G9GDI6"/>
<protein>
    <submittedName>
        <fullName evidence="1">Uncharacterized protein</fullName>
    </submittedName>
</protein>
<evidence type="ECO:0000313" key="2">
    <source>
        <dbReference type="Proteomes" id="UP000231279"/>
    </source>
</evidence>
<name>A0A2G9GDI6_9LAMI</name>
<reference evidence="2" key="1">
    <citation type="journal article" date="2018" name="Gigascience">
        <title>Genome assembly of the Pink Ipe (Handroanthus impetiginosus, Bignoniaceae), a highly valued, ecologically keystone Neotropical timber forest tree.</title>
        <authorList>
            <person name="Silva-Junior O.B."/>
            <person name="Grattapaglia D."/>
            <person name="Novaes E."/>
            <person name="Collevatti R.G."/>
        </authorList>
    </citation>
    <scope>NUCLEOTIDE SEQUENCE [LARGE SCALE GENOMIC DNA]</scope>
    <source>
        <strain evidence="2">cv. UFG-1</strain>
    </source>
</reference>
<accession>A0A2G9GDI6</accession>
<dbReference type="EMBL" id="NKXS01005570">
    <property type="protein sequence ID" value="PIN03262.1"/>
    <property type="molecule type" value="Genomic_DNA"/>
</dbReference>
<proteinExistence type="predicted"/>